<name>A0A120AFE1_9GAMM</name>
<dbReference type="AlphaFoldDB" id="A0A120AFE1"/>
<gene>
    <name evidence="1" type="ORF">AZ78_0418</name>
</gene>
<dbReference type="InterPro" id="IPR010297">
    <property type="entry name" value="DUF900_hydrolase"/>
</dbReference>
<dbReference type="SUPFAM" id="SSF53474">
    <property type="entry name" value="alpha/beta-Hydrolases"/>
    <property type="match status" value="1"/>
</dbReference>
<accession>A0A120AFE1</accession>
<organism evidence="1 2">
    <name type="scientific">Lysobacter capsici AZ78</name>
    <dbReference type="NCBI Taxonomy" id="1444315"/>
    <lineage>
        <taxon>Bacteria</taxon>
        <taxon>Pseudomonadati</taxon>
        <taxon>Pseudomonadota</taxon>
        <taxon>Gammaproteobacteria</taxon>
        <taxon>Lysobacterales</taxon>
        <taxon>Lysobacteraceae</taxon>
        <taxon>Lysobacter</taxon>
    </lineage>
</organism>
<proteinExistence type="predicted"/>
<evidence type="ECO:0000313" key="1">
    <source>
        <dbReference type="EMBL" id="KWS02872.1"/>
    </source>
</evidence>
<evidence type="ECO:0000313" key="2">
    <source>
        <dbReference type="Proteomes" id="UP000023435"/>
    </source>
</evidence>
<comment type="caution">
    <text evidence="1">The sequence shown here is derived from an EMBL/GenBank/DDBJ whole genome shotgun (WGS) entry which is preliminary data.</text>
</comment>
<protein>
    <submittedName>
        <fullName evidence="1">Uncharacterized protein</fullName>
    </submittedName>
</protein>
<dbReference type="Pfam" id="PF05990">
    <property type="entry name" value="DUF900"/>
    <property type="match status" value="1"/>
</dbReference>
<sequence length="371" mass="41023">MLMGYVEFDDQGYLRDARSKDSLIEHIRAIDRDRPVLMVVFAHGWKHNAAPDDGNVQAFAQFLGKIAKADADVCKNSACSARQVVGVYLGWRGLSNRVEPFKTLTFWGRKGRAHRVGTDGATEVLTELAKIKATRPANRLIITGHSFGGALVYNALNQLLIRDTAYVGKDGRVVRNVANLVVLVNPAFEAARFNALQRKASAMTFTPGQMPILAIFTSQADTATKRAFPAGRALATLFSEHSTAEQKRQNIQAIGHYAPYQTHTLMQLATPSTVEFRDFACSWKAYSNGTTDRWNVGAVALARTPEKSESSRSSLESARFNPYMVVQVEKGIISGHNEIWGDEFSDFLYRFVAVQGYSRKCGTTDNAMAEE</sequence>
<dbReference type="Proteomes" id="UP000023435">
    <property type="component" value="Unassembled WGS sequence"/>
</dbReference>
<dbReference type="EMBL" id="JAJA02000001">
    <property type="protein sequence ID" value="KWS02872.1"/>
    <property type="molecule type" value="Genomic_DNA"/>
</dbReference>
<reference evidence="1 2" key="1">
    <citation type="journal article" date="2014" name="Genome Announc.">
        <title>Draft Genome Sequence of Lysobacter capsici AZ78, a Bacterium Antagonistic to Plant-Pathogenic Oomycetes.</title>
        <authorList>
            <person name="Puopolo G."/>
            <person name="Sonego P."/>
            <person name="Engelen K."/>
            <person name="Pertot I."/>
        </authorList>
    </citation>
    <scope>NUCLEOTIDE SEQUENCE [LARGE SCALE GENOMIC DNA]</scope>
    <source>
        <strain evidence="1 2">AZ78</strain>
    </source>
</reference>
<keyword evidence="2" id="KW-1185">Reference proteome</keyword>
<dbReference type="InterPro" id="IPR029058">
    <property type="entry name" value="AB_hydrolase_fold"/>
</dbReference>
<dbReference type="Gene3D" id="3.40.50.1820">
    <property type="entry name" value="alpha/beta hydrolase"/>
    <property type="match status" value="1"/>
</dbReference>